<sequence>EDLYEPLQILGYNFEMISLNRKSRMIFFGIIIGTLTLTSWALFSIRELSERSSTPVGDIINLPEPQLQGMSLEEALMRAYLTTEFSNYTYAETTLRNSSSHQIISY</sequence>
<dbReference type="EMBL" id="BART01039357">
    <property type="protein sequence ID" value="GAH13166.1"/>
    <property type="molecule type" value="Genomic_DNA"/>
</dbReference>
<feature type="non-terminal residue" evidence="2">
    <location>
        <position position="1"/>
    </location>
</feature>
<keyword evidence="1" id="KW-1133">Transmembrane helix</keyword>
<organism evidence="2">
    <name type="scientific">marine sediment metagenome</name>
    <dbReference type="NCBI Taxonomy" id="412755"/>
    <lineage>
        <taxon>unclassified sequences</taxon>
        <taxon>metagenomes</taxon>
        <taxon>ecological metagenomes</taxon>
    </lineage>
</organism>
<comment type="caution">
    <text evidence="2">The sequence shown here is derived from an EMBL/GenBank/DDBJ whole genome shotgun (WGS) entry which is preliminary data.</text>
</comment>
<name>X1CXD7_9ZZZZ</name>
<gene>
    <name evidence="2" type="ORF">S01H4_64735</name>
</gene>
<feature type="transmembrane region" description="Helical" evidence="1">
    <location>
        <begin position="25"/>
        <end position="43"/>
    </location>
</feature>
<dbReference type="AlphaFoldDB" id="X1CXD7"/>
<evidence type="ECO:0000313" key="2">
    <source>
        <dbReference type="EMBL" id="GAH13166.1"/>
    </source>
</evidence>
<proteinExistence type="predicted"/>
<reference evidence="2" key="1">
    <citation type="journal article" date="2014" name="Front. Microbiol.">
        <title>High frequency of phylogenetically diverse reductive dehalogenase-homologous genes in deep subseafloor sedimentary metagenomes.</title>
        <authorList>
            <person name="Kawai M."/>
            <person name="Futagami T."/>
            <person name="Toyoda A."/>
            <person name="Takaki Y."/>
            <person name="Nishi S."/>
            <person name="Hori S."/>
            <person name="Arai W."/>
            <person name="Tsubouchi T."/>
            <person name="Morono Y."/>
            <person name="Uchiyama I."/>
            <person name="Ito T."/>
            <person name="Fujiyama A."/>
            <person name="Inagaki F."/>
            <person name="Takami H."/>
        </authorList>
    </citation>
    <scope>NUCLEOTIDE SEQUENCE</scope>
    <source>
        <strain evidence="2">Expedition CK06-06</strain>
    </source>
</reference>
<keyword evidence="1" id="KW-0812">Transmembrane</keyword>
<keyword evidence="1" id="KW-0472">Membrane</keyword>
<protein>
    <submittedName>
        <fullName evidence="2">Uncharacterized protein</fullName>
    </submittedName>
</protein>
<accession>X1CXD7</accession>
<evidence type="ECO:0000256" key="1">
    <source>
        <dbReference type="SAM" id="Phobius"/>
    </source>
</evidence>